<keyword evidence="1" id="KW-0732">Signal</keyword>
<sequence>MSSNFVQKFLILSLLLSFGLLSESARLPKSTWEQMLPKKFPAHSSAPSKGINSVHSSVSATAQIQAALPSSDGKV</sequence>
<dbReference type="Proteomes" id="UP001443914">
    <property type="component" value="Unassembled WGS sequence"/>
</dbReference>
<comment type="caution">
    <text evidence="2">The sequence shown here is derived from an EMBL/GenBank/DDBJ whole genome shotgun (WGS) entry which is preliminary data.</text>
</comment>
<organism evidence="2 3">
    <name type="scientific">Saponaria officinalis</name>
    <name type="common">Common soapwort</name>
    <name type="synonym">Lychnis saponaria</name>
    <dbReference type="NCBI Taxonomy" id="3572"/>
    <lineage>
        <taxon>Eukaryota</taxon>
        <taxon>Viridiplantae</taxon>
        <taxon>Streptophyta</taxon>
        <taxon>Embryophyta</taxon>
        <taxon>Tracheophyta</taxon>
        <taxon>Spermatophyta</taxon>
        <taxon>Magnoliopsida</taxon>
        <taxon>eudicotyledons</taxon>
        <taxon>Gunneridae</taxon>
        <taxon>Pentapetalae</taxon>
        <taxon>Caryophyllales</taxon>
        <taxon>Caryophyllaceae</taxon>
        <taxon>Caryophylleae</taxon>
        <taxon>Saponaria</taxon>
    </lineage>
</organism>
<reference evidence="2" key="1">
    <citation type="submission" date="2024-03" db="EMBL/GenBank/DDBJ databases">
        <title>WGS assembly of Saponaria officinalis var. Norfolk2.</title>
        <authorList>
            <person name="Jenkins J."/>
            <person name="Shu S."/>
            <person name="Grimwood J."/>
            <person name="Barry K."/>
            <person name="Goodstein D."/>
            <person name="Schmutz J."/>
            <person name="Leebens-Mack J."/>
            <person name="Osbourn A."/>
        </authorList>
    </citation>
    <scope>NUCLEOTIDE SEQUENCE [LARGE SCALE GENOMIC DNA]</scope>
    <source>
        <strain evidence="2">JIC</strain>
    </source>
</reference>
<evidence type="ECO:0000256" key="1">
    <source>
        <dbReference type="SAM" id="SignalP"/>
    </source>
</evidence>
<accession>A0AAW1NFF4</accession>
<proteinExistence type="predicted"/>
<evidence type="ECO:0000313" key="3">
    <source>
        <dbReference type="Proteomes" id="UP001443914"/>
    </source>
</evidence>
<feature type="signal peptide" evidence="1">
    <location>
        <begin position="1"/>
        <end position="24"/>
    </location>
</feature>
<dbReference type="AlphaFoldDB" id="A0AAW1NFF4"/>
<evidence type="ECO:0000313" key="2">
    <source>
        <dbReference type="EMBL" id="KAK9757489.1"/>
    </source>
</evidence>
<protein>
    <submittedName>
        <fullName evidence="2">Uncharacterized protein</fullName>
    </submittedName>
</protein>
<keyword evidence="3" id="KW-1185">Reference proteome</keyword>
<gene>
    <name evidence="2" type="ORF">RND81_01G165700</name>
</gene>
<feature type="chain" id="PRO_5044013503" evidence="1">
    <location>
        <begin position="25"/>
        <end position="75"/>
    </location>
</feature>
<dbReference type="EMBL" id="JBDFQZ010000001">
    <property type="protein sequence ID" value="KAK9757489.1"/>
    <property type="molecule type" value="Genomic_DNA"/>
</dbReference>
<name>A0AAW1NFF4_SAPOF</name>